<reference evidence="1" key="1">
    <citation type="submission" date="2018-02" db="EMBL/GenBank/DDBJ databases">
        <title>Rhizophora mucronata_Transcriptome.</title>
        <authorList>
            <person name="Meera S.P."/>
            <person name="Sreeshan A."/>
            <person name="Augustine A."/>
        </authorList>
    </citation>
    <scope>NUCLEOTIDE SEQUENCE</scope>
    <source>
        <tissue evidence="1">Leaf</tissue>
    </source>
</reference>
<evidence type="ECO:0000313" key="1">
    <source>
        <dbReference type="EMBL" id="MBX38495.1"/>
    </source>
</evidence>
<accession>A0A2P2N7S4</accession>
<dbReference type="EMBL" id="GGEC01058011">
    <property type="protein sequence ID" value="MBX38495.1"/>
    <property type="molecule type" value="Transcribed_RNA"/>
</dbReference>
<sequence>MHLLINPISQSQTMPNTENSIDSIFSSAAWVRRPVWIYRALT</sequence>
<proteinExistence type="predicted"/>
<organism evidence="1">
    <name type="scientific">Rhizophora mucronata</name>
    <name type="common">Asiatic mangrove</name>
    <dbReference type="NCBI Taxonomy" id="61149"/>
    <lineage>
        <taxon>Eukaryota</taxon>
        <taxon>Viridiplantae</taxon>
        <taxon>Streptophyta</taxon>
        <taxon>Embryophyta</taxon>
        <taxon>Tracheophyta</taxon>
        <taxon>Spermatophyta</taxon>
        <taxon>Magnoliopsida</taxon>
        <taxon>eudicotyledons</taxon>
        <taxon>Gunneridae</taxon>
        <taxon>Pentapetalae</taxon>
        <taxon>rosids</taxon>
        <taxon>fabids</taxon>
        <taxon>Malpighiales</taxon>
        <taxon>Rhizophoraceae</taxon>
        <taxon>Rhizophora</taxon>
    </lineage>
</organism>
<protein>
    <submittedName>
        <fullName evidence="1">Uncharacterized protein</fullName>
    </submittedName>
</protein>
<name>A0A2P2N7S4_RHIMU</name>
<dbReference type="AlphaFoldDB" id="A0A2P2N7S4"/>